<sequence length="134" mass="14692">MASAYAGRFAAVDASAWVSAGAAFVGGLVGAGLSAWVALRGQRQTGRAEWYRRFEAAIEQLTAPSPEQHRIGEDMLSELVDSDLGTPEERDLAKRILRGQLEPDIRKVVAFLHGASLDQVRVEEDNEDEPKEER</sequence>
<evidence type="ECO:0000259" key="2">
    <source>
        <dbReference type="PROSITE" id="PS50904"/>
    </source>
</evidence>
<keyword evidence="4" id="KW-1185">Reference proteome</keyword>
<reference evidence="4" key="1">
    <citation type="submission" date="2015-03" db="EMBL/GenBank/DDBJ databases">
        <title>Luteipulveratus halotolerans sp. nov., a novel actinobacterium (Dermacoccaceae) from Sarawak, Malaysia.</title>
        <authorList>
            <person name="Juboi H."/>
            <person name="Basik A."/>
            <person name="Shamsul S.S."/>
            <person name="Arnold P."/>
            <person name="Schmitt E.K."/>
            <person name="Sanglier J.-J."/>
            <person name="Yeo T."/>
        </authorList>
    </citation>
    <scope>NUCLEOTIDE SEQUENCE [LARGE SCALE GENOMIC DNA]</scope>
    <source>
        <strain evidence="4">C296001</strain>
    </source>
</reference>
<organism evidence="3 4">
    <name type="scientific">Luteipulveratus halotolerans</name>
    <dbReference type="NCBI Taxonomy" id="1631356"/>
    <lineage>
        <taxon>Bacteria</taxon>
        <taxon>Bacillati</taxon>
        <taxon>Actinomycetota</taxon>
        <taxon>Actinomycetes</taxon>
        <taxon>Micrococcales</taxon>
        <taxon>Dermacoccaceae</taxon>
        <taxon>Luteipulveratus</taxon>
    </lineage>
</organism>
<name>A0A0L6CDQ2_9MICO</name>
<comment type="caution">
    <text evidence="3">The sequence shown here is derived from an EMBL/GenBank/DDBJ whole genome shotgun (WGS) entry which is preliminary data.</text>
</comment>
<feature type="transmembrane region" description="Helical" evidence="1">
    <location>
        <begin position="16"/>
        <end position="39"/>
    </location>
</feature>
<accession>A0A0L6CDQ2</accession>
<evidence type="ECO:0000256" key="1">
    <source>
        <dbReference type="SAM" id="Phobius"/>
    </source>
</evidence>
<proteinExistence type="predicted"/>
<evidence type="ECO:0000313" key="4">
    <source>
        <dbReference type="Proteomes" id="UP000037397"/>
    </source>
</evidence>
<dbReference type="Proteomes" id="UP000037397">
    <property type="component" value="Unassembled WGS sequence"/>
</dbReference>
<protein>
    <recommendedName>
        <fullName evidence="2">PRELI/MSF1 domain-containing protein</fullName>
    </recommendedName>
</protein>
<keyword evidence="1" id="KW-0812">Transmembrane</keyword>
<dbReference type="PROSITE" id="PS50904">
    <property type="entry name" value="PRELI_MSF1"/>
    <property type="match status" value="1"/>
</dbReference>
<keyword evidence="1" id="KW-0472">Membrane</keyword>
<dbReference type="AlphaFoldDB" id="A0A0L6CDQ2"/>
<gene>
    <name evidence="3" type="ORF">VV01_00570</name>
</gene>
<keyword evidence="1" id="KW-1133">Transmembrane helix</keyword>
<feature type="domain" description="PRELI/MSF1" evidence="2">
    <location>
        <begin position="37"/>
        <end position="134"/>
    </location>
</feature>
<dbReference type="EMBL" id="LAIR01000002">
    <property type="protein sequence ID" value="KNX35991.1"/>
    <property type="molecule type" value="Genomic_DNA"/>
</dbReference>
<evidence type="ECO:0000313" key="3">
    <source>
        <dbReference type="EMBL" id="KNX35991.1"/>
    </source>
</evidence>
<dbReference type="InterPro" id="IPR006797">
    <property type="entry name" value="PRELI/MSF1_dom"/>
</dbReference>